<dbReference type="AlphaFoldDB" id="A0A939QI53"/>
<reference evidence="9" key="1">
    <citation type="submission" date="2021-03" db="EMBL/GenBank/DDBJ databases">
        <title>Microbacterium sp. nov., a novel actinobacterium isolated from cow dung.</title>
        <authorList>
            <person name="Zhang L."/>
        </authorList>
    </citation>
    <scope>NUCLEOTIDE SEQUENCE</scope>
    <source>
        <strain evidence="9">NEAU-LLB</strain>
    </source>
</reference>
<feature type="transmembrane region" description="Helical" evidence="8">
    <location>
        <begin position="131"/>
        <end position="154"/>
    </location>
</feature>
<dbReference type="Gene3D" id="1.10.3470.10">
    <property type="entry name" value="ABC transporter involved in vitamin B12 uptake, BtuC"/>
    <property type="match status" value="1"/>
</dbReference>
<evidence type="ECO:0000256" key="5">
    <source>
        <dbReference type="ARBA" id="ARBA00022692"/>
    </source>
</evidence>
<evidence type="ECO:0000256" key="6">
    <source>
        <dbReference type="ARBA" id="ARBA00022989"/>
    </source>
</evidence>
<dbReference type="PANTHER" id="PTHR30472">
    <property type="entry name" value="FERRIC ENTEROBACTIN TRANSPORT SYSTEM PERMEASE PROTEIN"/>
    <property type="match status" value="1"/>
</dbReference>
<dbReference type="EMBL" id="JAGFOA010000002">
    <property type="protein sequence ID" value="MBO3663114.1"/>
    <property type="molecule type" value="Genomic_DNA"/>
</dbReference>
<feature type="transmembrane region" description="Helical" evidence="8">
    <location>
        <begin position="323"/>
        <end position="342"/>
    </location>
</feature>
<keyword evidence="10" id="KW-1185">Reference proteome</keyword>
<comment type="caution">
    <text evidence="9">The sequence shown here is derived from an EMBL/GenBank/DDBJ whole genome shotgun (WGS) entry which is preliminary data.</text>
</comment>
<keyword evidence="3" id="KW-0813">Transport</keyword>
<feature type="transmembrane region" description="Helical" evidence="8">
    <location>
        <begin position="209"/>
        <end position="234"/>
    </location>
</feature>
<dbReference type="InterPro" id="IPR037294">
    <property type="entry name" value="ABC_BtuC-like"/>
</dbReference>
<keyword evidence="7 8" id="KW-0472">Membrane</keyword>
<feature type="transmembrane region" description="Helical" evidence="8">
    <location>
        <begin position="255"/>
        <end position="277"/>
    </location>
</feature>
<organism evidence="9 10">
    <name type="scientific">Microbacterium stercoris</name>
    <dbReference type="NCBI Taxonomy" id="2820289"/>
    <lineage>
        <taxon>Bacteria</taxon>
        <taxon>Bacillati</taxon>
        <taxon>Actinomycetota</taxon>
        <taxon>Actinomycetes</taxon>
        <taxon>Micrococcales</taxon>
        <taxon>Microbacteriaceae</taxon>
        <taxon>Microbacterium</taxon>
    </lineage>
</organism>
<evidence type="ECO:0000256" key="8">
    <source>
        <dbReference type="SAM" id="Phobius"/>
    </source>
</evidence>
<comment type="subcellular location">
    <subcellularLocation>
        <location evidence="1">Cell membrane</location>
        <topology evidence="1">Multi-pass membrane protein</topology>
    </subcellularLocation>
</comment>
<feature type="transmembrane region" description="Helical" evidence="8">
    <location>
        <begin position="103"/>
        <end position="125"/>
    </location>
</feature>
<sequence>MPTLRVGPVSIRWRPRAVLVSSLLLLALIVMCAVHLAWGSTSLDPVTVLRTLAGDAPDERTALIVQEFRLPRTVAAITSGMTLALAGALMQTVSRNPLASPDVLGVTSGASLGAVSVLVLAGGGAGGLSGAAALIGMPAAAFAGGLLAGGAVFVLAYRGTVSGHRVILVGLGITWLASSLTSWLLTLGDVTNAAQALTWMTGSLNAEEWGLVAPLSVAALALCAGATMLARPLALAAFDETTATGLGARIGATRTVALIAAVLLSSVATVLAGPIGFVALAAPQIARLLTRGSTPPLFASALTGGLMVVLADLLTARILPVPLPAGVGTALIGAPYLVWLLITMQRRSS</sequence>
<evidence type="ECO:0000256" key="2">
    <source>
        <dbReference type="ARBA" id="ARBA00007935"/>
    </source>
</evidence>
<dbReference type="InterPro" id="IPR000522">
    <property type="entry name" value="ABC_transptr_permease_BtuC"/>
</dbReference>
<dbReference type="GO" id="GO:0022857">
    <property type="term" value="F:transmembrane transporter activity"/>
    <property type="evidence" value="ECO:0007669"/>
    <property type="project" value="InterPro"/>
</dbReference>
<dbReference type="CDD" id="cd06550">
    <property type="entry name" value="TM_ABC_iron-siderophores_like"/>
    <property type="match status" value="1"/>
</dbReference>
<dbReference type="GO" id="GO:0005886">
    <property type="term" value="C:plasma membrane"/>
    <property type="evidence" value="ECO:0007669"/>
    <property type="project" value="UniProtKB-SubCell"/>
</dbReference>
<keyword evidence="5 8" id="KW-0812">Transmembrane</keyword>
<evidence type="ECO:0000256" key="7">
    <source>
        <dbReference type="ARBA" id="ARBA00023136"/>
    </source>
</evidence>
<dbReference type="GO" id="GO:0033214">
    <property type="term" value="P:siderophore-iron import into cell"/>
    <property type="evidence" value="ECO:0007669"/>
    <property type="project" value="TreeGrafter"/>
</dbReference>
<evidence type="ECO:0000313" key="9">
    <source>
        <dbReference type="EMBL" id="MBO3663114.1"/>
    </source>
</evidence>
<protein>
    <submittedName>
        <fullName evidence="9">Iron ABC transporter permease</fullName>
    </submittedName>
</protein>
<name>A0A939QI53_9MICO</name>
<dbReference type="Pfam" id="PF01032">
    <property type="entry name" value="FecCD"/>
    <property type="match status" value="1"/>
</dbReference>
<proteinExistence type="inferred from homology"/>
<keyword evidence="6 8" id="KW-1133">Transmembrane helix</keyword>
<dbReference type="SUPFAM" id="SSF81345">
    <property type="entry name" value="ABC transporter involved in vitamin B12 uptake, BtuC"/>
    <property type="match status" value="1"/>
</dbReference>
<feature type="transmembrane region" description="Helical" evidence="8">
    <location>
        <begin position="166"/>
        <end position="185"/>
    </location>
</feature>
<gene>
    <name evidence="9" type="ORF">J5V96_06260</name>
</gene>
<evidence type="ECO:0000256" key="4">
    <source>
        <dbReference type="ARBA" id="ARBA00022475"/>
    </source>
</evidence>
<keyword evidence="4" id="KW-1003">Cell membrane</keyword>
<evidence type="ECO:0000256" key="1">
    <source>
        <dbReference type="ARBA" id="ARBA00004651"/>
    </source>
</evidence>
<comment type="similarity">
    <text evidence="2">Belongs to the binding-protein-dependent transport system permease family. FecCD subfamily.</text>
</comment>
<dbReference type="PANTHER" id="PTHR30472:SF24">
    <property type="entry name" value="FERRIC ENTEROBACTIN TRANSPORT SYSTEM PERMEASE PROTEIN FEPG"/>
    <property type="match status" value="1"/>
</dbReference>
<evidence type="ECO:0000313" key="10">
    <source>
        <dbReference type="Proteomes" id="UP000680132"/>
    </source>
</evidence>
<accession>A0A939QI53</accession>
<evidence type="ECO:0000256" key="3">
    <source>
        <dbReference type="ARBA" id="ARBA00022448"/>
    </source>
</evidence>
<dbReference type="Proteomes" id="UP000680132">
    <property type="component" value="Unassembled WGS sequence"/>
</dbReference>
<feature type="transmembrane region" description="Helical" evidence="8">
    <location>
        <begin position="73"/>
        <end position="91"/>
    </location>
</feature>